<dbReference type="EMBL" id="JBHTGP010000001">
    <property type="protein sequence ID" value="MFD0682997.1"/>
    <property type="molecule type" value="Genomic_DNA"/>
</dbReference>
<accession>A0ABW2X981</accession>
<dbReference type="PANTHER" id="PTHR35525">
    <property type="entry name" value="BLL6575 PROTEIN"/>
    <property type="match status" value="1"/>
</dbReference>
<keyword evidence="3" id="KW-1185">Reference proteome</keyword>
<dbReference type="Proteomes" id="UP001597063">
    <property type="component" value="Unassembled WGS sequence"/>
</dbReference>
<comment type="caution">
    <text evidence="2">The sequence shown here is derived from an EMBL/GenBank/DDBJ whole genome shotgun (WGS) entry which is preliminary data.</text>
</comment>
<dbReference type="PANTHER" id="PTHR35525:SF3">
    <property type="entry name" value="BLL6575 PROTEIN"/>
    <property type="match status" value="1"/>
</dbReference>
<dbReference type="InterPro" id="IPR021005">
    <property type="entry name" value="Znf_CGNR"/>
</dbReference>
<feature type="domain" description="Zinc finger CGNR" evidence="1">
    <location>
        <begin position="132"/>
        <end position="167"/>
    </location>
</feature>
<dbReference type="Gene3D" id="1.10.3300.10">
    <property type="entry name" value="Jann2411-like domain"/>
    <property type="match status" value="1"/>
</dbReference>
<organism evidence="2 3">
    <name type="scientific">Actinomadura fibrosa</name>
    <dbReference type="NCBI Taxonomy" id="111802"/>
    <lineage>
        <taxon>Bacteria</taxon>
        <taxon>Bacillati</taxon>
        <taxon>Actinomycetota</taxon>
        <taxon>Actinomycetes</taxon>
        <taxon>Streptosporangiales</taxon>
        <taxon>Thermomonosporaceae</taxon>
        <taxon>Actinomadura</taxon>
    </lineage>
</organism>
<dbReference type="SUPFAM" id="SSF160904">
    <property type="entry name" value="Jann2411-like"/>
    <property type="match status" value="1"/>
</dbReference>
<evidence type="ECO:0000313" key="2">
    <source>
        <dbReference type="EMBL" id="MFD0682997.1"/>
    </source>
</evidence>
<evidence type="ECO:0000313" key="3">
    <source>
        <dbReference type="Proteomes" id="UP001597063"/>
    </source>
</evidence>
<dbReference type="Pfam" id="PF11706">
    <property type="entry name" value="zf-CGNR"/>
    <property type="match status" value="1"/>
</dbReference>
<dbReference type="Pfam" id="PF07336">
    <property type="entry name" value="ABATE"/>
    <property type="match status" value="1"/>
</dbReference>
<reference evidence="3" key="1">
    <citation type="journal article" date="2019" name="Int. J. Syst. Evol. Microbiol.">
        <title>The Global Catalogue of Microorganisms (GCM) 10K type strain sequencing project: providing services to taxonomists for standard genome sequencing and annotation.</title>
        <authorList>
            <consortium name="The Broad Institute Genomics Platform"/>
            <consortium name="The Broad Institute Genome Sequencing Center for Infectious Disease"/>
            <person name="Wu L."/>
            <person name="Ma J."/>
        </authorList>
    </citation>
    <scope>NUCLEOTIDE SEQUENCE [LARGE SCALE GENOMIC DNA]</scope>
    <source>
        <strain evidence="3">JCM 9371</strain>
    </source>
</reference>
<protein>
    <submittedName>
        <fullName evidence="2">CGNR zinc finger domain-containing protein</fullName>
    </submittedName>
</protein>
<evidence type="ECO:0000259" key="1">
    <source>
        <dbReference type="Pfam" id="PF11706"/>
    </source>
</evidence>
<sequence length="190" mass="20564">MDLASYADLAIDLVNTQHPGGDELRDLDGLRSLLLRRPQIGGRTSLRDLDAMRELRAELRAVFVAAASGDADGAVDRLNTLLIRHPVHPQVVRHDGQEWHLHFNESGSITDRVAARTAMGLAAKIGSQGLDRLGVCRAEGCGRVFFDMTGNRSRHYCSDQCAGRPGVTAACHPSAPRVSVRHQPARGSGQ</sequence>
<name>A0ABW2X981_9ACTN</name>
<dbReference type="InterPro" id="IPR010852">
    <property type="entry name" value="ABATE"/>
</dbReference>
<dbReference type="RefSeq" id="WP_131762760.1">
    <property type="nucleotide sequence ID" value="NZ_CAACUY010000255.1"/>
</dbReference>
<proteinExistence type="predicted"/>
<dbReference type="InterPro" id="IPR023286">
    <property type="entry name" value="ABATE_dom_sf"/>
</dbReference>
<gene>
    <name evidence="2" type="ORF">ACFQZM_00685</name>
</gene>